<dbReference type="RefSeq" id="WP_256208439.1">
    <property type="nucleotide sequence ID" value="NZ_FOVJ01000002.1"/>
</dbReference>
<evidence type="ECO:0000313" key="2">
    <source>
        <dbReference type="Proteomes" id="UP000183107"/>
    </source>
</evidence>
<dbReference type="EMBL" id="FOVJ01000002">
    <property type="protein sequence ID" value="SFN58308.1"/>
    <property type="molecule type" value="Genomic_DNA"/>
</dbReference>
<evidence type="ECO:0000313" key="1">
    <source>
        <dbReference type="EMBL" id="SFN58308.1"/>
    </source>
</evidence>
<dbReference type="CDD" id="cd15482">
    <property type="entry name" value="Sialidase_non-viral"/>
    <property type="match status" value="1"/>
</dbReference>
<name>A0A1I5A7D5_9PROT</name>
<reference evidence="2" key="1">
    <citation type="submission" date="2016-10" db="EMBL/GenBank/DDBJ databases">
        <authorList>
            <person name="Varghese N."/>
        </authorList>
    </citation>
    <scope>NUCLEOTIDE SEQUENCE [LARGE SCALE GENOMIC DNA]</scope>
    <source>
        <strain evidence="2">Nsp8</strain>
    </source>
</reference>
<gene>
    <name evidence="1" type="ORF">SAMN05216386_1244</name>
</gene>
<dbReference type="Gene3D" id="2.120.10.10">
    <property type="match status" value="1"/>
</dbReference>
<dbReference type="SUPFAM" id="SSF50939">
    <property type="entry name" value="Sialidases"/>
    <property type="match status" value="1"/>
</dbReference>
<keyword evidence="2" id="KW-1185">Reference proteome</keyword>
<sequence length="448" mass="49593">MLLSYHLLRNSRKPGEAGATICHIHMLLEMGYPRSGIVMEREMRQMLRITAVFLMSFAAAALASQQVSAGEEPGHSMPTSSRAAKSTLAVGVTLDGSGRLWLARVEDQQLLVSWSEDDGKNFSNPVLVTPEPENISADGESRPKIAVAQDGTVLLSWTHSLPQKYAGNIRFARSIDSGRTFSKPVTLNDDDRLTSHRFDSLAIDGDGRVVVAWLDARDRDATKERGEVFSGVSLYTAQSFDNGANFGRNRSFQAHTCECCRTALTWTKDGPIVVWRNIFDINTRDFAMANLDKGGVRRVTRDNWQIDACPHNGASIAADRWGKLHMAWFTNGSARQGLFYKNIDGNWESRPMPIGNPAAQANHAGVAVADKLVLITWREFDGQSYSAQMMYSINGGESWSEPTQVMVSAGATDYPVPLIDNKKVLIAWNTAKEGLRIFPVERITARRR</sequence>
<proteinExistence type="predicted"/>
<dbReference type="AlphaFoldDB" id="A0A1I5A7D5"/>
<accession>A0A1I5A7D5</accession>
<evidence type="ECO:0008006" key="3">
    <source>
        <dbReference type="Google" id="ProtNLM"/>
    </source>
</evidence>
<organism evidence="1 2">
    <name type="scientific">Nitrosospira briensis</name>
    <dbReference type="NCBI Taxonomy" id="35799"/>
    <lineage>
        <taxon>Bacteria</taxon>
        <taxon>Pseudomonadati</taxon>
        <taxon>Pseudomonadota</taxon>
        <taxon>Betaproteobacteria</taxon>
        <taxon>Nitrosomonadales</taxon>
        <taxon>Nitrosomonadaceae</taxon>
        <taxon>Nitrosospira</taxon>
    </lineage>
</organism>
<protein>
    <recommendedName>
        <fullName evidence="3">BNR repeat-like domain-containing protein</fullName>
    </recommendedName>
</protein>
<dbReference type="InterPro" id="IPR036278">
    <property type="entry name" value="Sialidase_sf"/>
</dbReference>
<dbReference type="Proteomes" id="UP000183107">
    <property type="component" value="Unassembled WGS sequence"/>
</dbReference>